<name>A0ABV7MGB8_9HYPH</name>
<accession>A0ABV7MGB8</accession>
<dbReference type="Pfam" id="PF01527">
    <property type="entry name" value="HTH_Tnp_1"/>
    <property type="match status" value="1"/>
</dbReference>
<evidence type="ECO:0000313" key="2">
    <source>
        <dbReference type="EMBL" id="MFC3320881.1"/>
    </source>
</evidence>
<evidence type="ECO:0000313" key="3">
    <source>
        <dbReference type="Proteomes" id="UP001595648"/>
    </source>
</evidence>
<protein>
    <submittedName>
        <fullName evidence="2">Transposase</fullName>
    </submittedName>
</protein>
<dbReference type="InterPro" id="IPR002514">
    <property type="entry name" value="Transposase_8"/>
</dbReference>
<dbReference type="EMBL" id="JBHRVD010000001">
    <property type="protein sequence ID" value="MFC3320881.1"/>
    <property type="molecule type" value="Genomic_DNA"/>
</dbReference>
<sequence length="103" mass="11719">MKYLAMEQPSRVEASTPAALPLPTDAGRQRTRRSWTVEQKLAIMREVQESGDPVAVVARRHDMNANHLHIWMKQTGNGDRVTDPRPHQSLSLKWVWSVTACTM</sequence>
<proteinExistence type="predicted"/>
<feature type="region of interest" description="Disordered" evidence="1">
    <location>
        <begin position="1"/>
        <end position="33"/>
    </location>
</feature>
<reference evidence="3" key="1">
    <citation type="journal article" date="2019" name="Int. J. Syst. Evol. Microbiol.">
        <title>The Global Catalogue of Microorganisms (GCM) 10K type strain sequencing project: providing services to taxonomists for standard genome sequencing and annotation.</title>
        <authorList>
            <consortium name="The Broad Institute Genomics Platform"/>
            <consortium name="The Broad Institute Genome Sequencing Center for Infectious Disease"/>
            <person name="Wu L."/>
            <person name="Ma J."/>
        </authorList>
    </citation>
    <scope>NUCLEOTIDE SEQUENCE [LARGE SCALE GENOMIC DNA]</scope>
    <source>
        <strain evidence="3">ICMP 19515</strain>
    </source>
</reference>
<dbReference type="InterPro" id="IPR010921">
    <property type="entry name" value="Trp_repressor/repl_initiator"/>
</dbReference>
<comment type="caution">
    <text evidence="2">The sequence shown here is derived from an EMBL/GenBank/DDBJ whole genome shotgun (WGS) entry which is preliminary data.</text>
</comment>
<dbReference type="Proteomes" id="UP001595648">
    <property type="component" value="Unassembled WGS sequence"/>
</dbReference>
<dbReference type="SUPFAM" id="SSF48295">
    <property type="entry name" value="TrpR-like"/>
    <property type="match status" value="1"/>
</dbReference>
<dbReference type="RefSeq" id="WP_378976990.1">
    <property type="nucleotide sequence ID" value="NZ_JBHRVD010000001.1"/>
</dbReference>
<gene>
    <name evidence="2" type="ORF">ACFOJ9_03585</name>
</gene>
<organism evidence="2 3">
    <name type="scientific">Mesorhizobium cantuariense</name>
    <dbReference type="NCBI Taxonomy" id="1300275"/>
    <lineage>
        <taxon>Bacteria</taxon>
        <taxon>Pseudomonadati</taxon>
        <taxon>Pseudomonadota</taxon>
        <taxon>Alphaproteobacteria</taxon>
        <taxon>Hyphomicrobiales</taxon>
        <taxon>Phyllobacteriaceae</taxon>
        <taxon>Mesorhizobium</taxon>
    </lineage>
</organism>
<keyword evidence="3" id="KW-1185">Reference proteome</keyword>
<evidence type="ECO:0000256" key="1">
    <source>
        <dbReference type="SAM" id="MobiDB-lite"/>
    </source>
</evidence>